<name>B8EMA7_METSB</name>
<dbReference type="Proteomes" id="UP000002257">
    <property type="component" value="Chromosome"/>
</dbReference>
<sequence length="89" mass="9518">MYCWDGLQRVPVKRGDTCVLDLQHNQDTHAGEGWDLAGSLADGLGGISVKAGLDDGGKKFRNSSALTSLFNYDPKDVPQSAGSHNLPFV</sequence>
<protein>
    <submittedName>
        <fullName evidence="1">Uncharacterized protein</fullName>
    </submittedName>
</protein>
<organism evidence="1 2">
    <name type="scientific">Methylocella silvestris (strain DSM 15510 / CIP 108128 / LMG 27833 / NCIMB 13906 / BL2)</name>
    <dbReference type="NCBI Taxonomy" id="395965"/>
    <lineage>
        <taxon>Bacteria</taxon>
        <taxon>Pseudomonadati</taxon>
        <taxon>Pseudomonadota</taxon>
        <taxon>Alphaproteobacteria</taxon>
        <taxon>Hyphomicrobiales</taxon>
        <taxon>Beijerinckiaceae</taxon>
        <taxon>Methylocella</taxon>
    </lineage>
</organism>
<proteinExistence type="predicted"/>
<reference evidence="1 2" key="1">
    <citation type="journal article" date="2010" name="J. Bacteriol.">
        <title>Complete genome sequence of the aerobic facultative methanotroph Methylocella silvestris BL2.</title>
        <authorList>
            <person name="Chen Y."/>
            <person name="Crombie A."/>
            <person name="Rahman M.T."/>
            <person name="Dedysh S.N."/>
            <person name="Liesack W."/>
            <person name="Stott M.B."/>
            <person name="Alam M."/>
            <person name="Theisen A.R."/>
            <person name="Murrell J.C."/>
            <person name="Dunfield P.F."/>
        </authorList>
    </citation>
    <scope>NUCLEOTIDE SEQUENCE [LARGE SCALE GENOMIC DNA]</scope>
    <source>
        <strain evidence="2">DSM 15510 / CIP 108128 / LMG 27833 / NCIMB 13906 / BL2</strain>
    </source>
</reference>
<gene>
    <name evidence="1" type="ordered locus">Msil_3126</name>
</gene>
<evidence type="ECO:0000313" key="2">
    <source>
        <dbReference type="Proteomes" id="UP000002257"/>
    </source>
</evidence>
<dbReference type="KEGG" id="msl:Msil_3126"/>
<keyword evidence="2" id="KW-1185">Reference proteome</keyword>
<accession>B8EMA7</accession>
<dbReference type="STRING" id="395965.Msil_3126"/>
<dbReference type="EMBL" id="CP001280">
    <property type="protein sequence ID" value="ACK52035.1"/>
    <property type="molecule type" value="Genomic_DNA"/>
</dbReference>
<dbReference type="AlphaFoldDB" id="B8EMA7"/>
<evidence type="ECO:0000313" key="1">
    <source>
        <dbReference type="EMBL" id="ACK52035.1"/>
    </source>
</evidence>
<dbReference type="HOGENOM" id="CLU_2451233_0_0_5"/>